<feature type="region of interest" description="Disordered" evidence="1">
    <location>
        <begin position="519"/>
        <end position="539"/>
    </location>
</feature>
<feature type="compositionally biased region" description="Basic and acidic residues" evidence="1">
    <location>
        <begin position="293"/>
        <end position="309"/>
    </location>
</feature>
<evidence type="ECO:0000313" key="3">
    <source>
        <dbReference type="Proteomes" id="UP000008143"/>
    </source>
</evidence>
<dbReference type="AlphaFoldDB" id="A0A8J0R1R4"/>
<dbReference type="AGR" id="Xenbase:XB-GENE-29078523"/>
<dbReference type="Proteomes" id="UP000008143">
    <property type="component" value="Chromosome 8"/>
</dbReference>
<dbReference type="KEGG" id="xtr:100486894"/>
<feature type="transmembrane region" description="Helical" evidence="2">
    <location>
        <begin position="995"/>
        <end position="1015"/>
    </location>
</feature>
<keyword evidence="3" id="KW-1185">Reference proteome</keyword>
<sequence>MSSAPSSESTLKDIHQDLHVEAVGTSEDFCTIAERILNGCESPLLADITERAKACDHLKVEENLEPEDLLNNNKELFEQELFANQNSSAAVLGISSVTQILHSFTDDPKLEGNELNNQDAFHVAHHSFVTCLDQDKENVSVYNKTTKADVLGNTETLRSEDEQSCGMLCEKSKTIDSEQNVLCGNDLLRLQGISGDQEETRRLEAYSGERHNDNATLKGENSLFNNILTDLEKSTEMGSETIGPTCAFISNMPLQSSEDSVMMFSSDAQGHSFKMSLGVEDRVKNHCNNLHSTGHEPDKHMSEGKEIRKVSQNNQSESGTYSSPENESEGHSQKDVSEILDIIINRSTYQVKHASRGASISVSSKHVQKQTDVRGEKYKARAEMWPLDELPVRRSIAIDDIPEESDLSSDKEIDAYDGDEEENLEREDHNEFLPYSSSQDRIDPRKERHRYVSDSLDPDVLQLLEKHLQKQQLVDIKEEGEEELVDVHINIERPRTESFKGLRNIPPVLDIVLEEPELENTGDSFEEGSKTPSEIDSDDSSNIYAMEMGLIESLQHDLMSKTDKIDKQEIATIFQRTSTDPFVQEKDQVKGDIKHHIEHSDDQVRNMSNVPTSGGGTLVLDADLKCDLDKCTQQSNTDHLILSEEQTILHTKEGQFILLEPIISEKSLQPCPPLCNHKTDTDASIEQIDSNLCRSPGSVAIELMQPKAEQYSKDSDGTAQPGSDNLKTEQTEDCFINNILCPVNEGAKLPSEASHLELLADESDLVQASEEQFLVEDSSSIAESHSIDHCDGVEETLVSTETRLTDPPTINKASSSPAPETHLSDQPFLSASEMSTLHMDLKEKMLALLEKAHAVDCRSSHLQAEAELLWKQSEELRNECKSLSKEAEELLSMISQQGALHRQPIGEDPYRTTRGSRDSLNASEIHHRKAKTLTNKANKLDSQPKVLAKENEQLRVLSKKYDFLRKEAPEVMKELSSLQHQLKCHPEVKSKPMRFLHNLLWGGLITGGAMLLAWWSTKQLG</sequence>
<organism evidence="3 5">
    <name type="scientific">Xenopus tropicalis</name>
    <name type="common">Western clawed frog</name>
    <name type="synonym">Silurana tropicalis</name>
    <dbReference type="NCBI Taxonomy" id="8364"/>
    <lineage>
        <taxon>Eukaryota</taxon>
        <taxon>Metazoa</taxon>
        <taxon>Chordata</taxon>
        <taxon>Craniata</taxon>
        <taxon>Vertebrata</taxon>
        <taxon>Euteleostomi</taxon>
        <taxon>Amphibia</taxon>
        <taxon>Batrachia</taxon>
        <taxon>Anura</taxon>
        <taxon>Pipoidea</taxon>
        <taxon>Pipidae</taxon>
        <taxon>Xenopodinae</taxon>
        <taxon>Xenopus</taxon>
        <taxon>Silurana</taxon>
    </lineage>
</organism>
<evidence type="ECO:0000313" key="4">
    <source>
        <dbReference type="RefSeq" id="XP_004916790.1"/>
    </source>
</evidence>
<dbReference type="RefSeq" id="XP_004916790.1">
    <property type="nucleotide sequence ID" value="XM_004916733.4"/>
</dbReference>
<dbReference type="OrthoDB" id="9906405at2759"/>
<dbReference type="GeneID" id="100486894"/>
<feature type="compositionally biased region" description="Polar residues" evidence="1">
    <location>
        <begin position="310"/>
        <end position="325"/>
    </location>
</feature>
<evidence type="ECO:0000256" key="1">
    <source>
        <dbReference type="SAM" id="MobiDB-lite"/>
    </source>
</evidence>
<evidence type="ECO:0000256" key="2">
    <source>
        <dbReference type="SAM" id="Phobius"/>
    </source>
</evidence>
<proteinExistence type="predicted"/>
<feature type="region of interest" description="Disordered" evidence="1">
    <location>
        <begin position="287"/>
        <end position="334"/>
    </location>
</feature>
<keyword evidence="2" id="KW-0472">Membrane</keyword>
<name>A0A8J0R1R4_XENTR</name>
<dbReference type="RefSeq" id="XP_004916791.1">
    <property type="nucleotide sequence ID" value="XM_004916734.4"/>
</dbReference>
<protein>
    <submittedName>
        <fullName evidence="4 5">Uncharacterized protein LOC100486894 isoform X1</fullName>
    </submittedName>
</protein>
<feature type="region of interest" description="Disordered" evidence="1">
    <location>
        <begin position="805"/>
        <end position="825"/>
    </location>
</feature>
<dbReference type="Xenbase" id="XB-GENE-29078523">
    <property type="gene designation" value="LOC100486894"/>
</dbReference>
<evidence type="ECO:0000313" key="6">
    <source>
        <dbReference type="Xenbase" id="XB-GENE-29078523"/>
    </source>
</evidence>
<evidence type="ECO:0000313" key="5">
    <source>
        <dbReference type="RefSeq" id="XP_004916791.1"/>
    </source>
</evidence>
<reference evidence="4 5" key="1">
    <citation type="submission" date="2025-04" db="UniProtKB">
        <authorList>
            <consortium name="RefSeq"/>
        </authorList>
    </citation>
    <scope>IDENTIFICATION</scope>
    <source>
        <strain evidence="4 5">Nigerian</strain>
        <tissue evidence="4 5">Liver and blood</tissue>
    </source>
</reference>
<accession>A0A8J0R1R4</accession>
<keyword evidence="2" id="KW-0812">Transmembrane</keyword>
<gene>
    <name evidence="4 5 6" type="primary">LOC100486894</name>
</gene>
<keyword evidence="2" id="KW-1133">Transmembrane helix</keyword>